<protein>
    <submittedName>
        <fullName evidence="4">FAD-binding molybdopterin dehydrogenase</fullName>
    </submittedName>
</protein>
<dbReference type="Pfam" id="PF03450">
    <property type="entry name" value="CO_deh_flav_C"/>
    <property type="match status" value="1"/>
</dbReference>
<dbReference type="InterPro" id="IPR016169">
    <property type="entry name" value="FAD-bd_PCMH_sub2"/>
</dbReference>
<gene>
    <name evidence="4" type="ORF">Y958_29530</name>
</gene>
<dbReference type="Gene3D" id="3.30.465.10">
    <property type="match status" value="2"/>
</dbReference>
<dbReference type="Gene3D" id="3.30.43.10">
    <property type="entry name" value="Uridine Diphospho-n-acetylenolpyruvylglucosamine Reductase, domain 2"/>
    <property type="match status" value="1"/>
</dbReference>
<dbReference type="GO" id="GO:0016491">
    <property type="term" value="F:oxidoreductase activity"/>
    <property type="evidence" value="ECO:0007669"/>
    <property type="project" value="InterPro"/>
</dbReference>
<proteinExistence type="predicted"/>
<dbReference type="InterPro" id="IPR016166">
    <property type="entry name" value="FAD-bd_PCMH"/>
</dbReference>
<dbReference type="AlphaFoldDB" id="A0A248K308"/>
<evidence type="ECO:0000259" key="3">
    <source>
        <dbReference type="PROSITE" id="PS51387"/>
    </source>
</evidence>
<organism evidence="4 5">
    <name type="scientific">Nitrospirillum viridazoti CBAmc</name>
    <dbReference type="NCBI Taxonomy" id="1441467"/>
    <lineage>
        <taxon>Bacteria</taxon>
        <taxon>Pseudomonadati</taxon>
        <taxon>Pseudomonadota</taxon>
        <taxon>Alphaproteobacteria</taxon>
        <taxon>Rhodospirillales</taxon>
        <taxon>Azospirillaceae</taxon>
        <taxon>Nitrospirillum</taxon>
        <taxon>Nitrospirillum viridazoti</taxon>
    </lineage>
</organism>
<feature type="domain" description="FAD-binding PCMH-type" evidence="3">
    <location>
        <begin position="1"/>
        <end position="223"/>
    </location>
</feature>
<evidence type="ECO:0000256" key="2">
    <source>
        <dbReference type="ARBA" id="ARBA00022827"/>
    </source>
</evidence>
<dbReference type="InterPro" id="IPR005107">
    <property type="entry name" value="CO_DH_flav_C"/>
</dbReference>
<dbReference type="PANTHER" id="PTHR42659:SF1">
    <property type="entry name" value="OXIDOREDUCTASE"/>
    <property type="match status" value="1"/>
</dbReference>
<dbReference type="SUPFAM" id="SSF55447">
    <property type="entry name" value="CO dehydrogenase flavoprotein C-terminal domain-like"/>
    <property type="match status" value="1"/>
</dbReference>
<dbReference type="GO" id="GO:0071949">
    <property type="term" value="F:FAD binding"/>
    <property type="evidence" value="ECO:0007669"/>
    <property type="project" value="InterPro"/>
</dbReference>
<dbReference type="InterPro" id="IPR002346">
    <property type="entry name" value="Mopterin_DH_FAD-bd"/>
</dbReference>
<dbReference type="SUPFAM" id="SSF56176">
    <property type="entry name" value="FAD-binding/transporter-associated domain-like"/>
    <property type="match status" value="1"/>
</dbReference>
<name>A0A248K308_9PROT</name>
<keyword evidence="1" id="KW-0285">Flavoprotein</keyword>
<dbReference type="InterPro" id="IPR051312">
    <property type="entry name" value="Diverse_Substr_Oxidored"/>
</dbReference>
<accession>A0A248K308</accession>
<dbReference type="InterPro" id="IPR036683">
    <property type="entry name" value="CO_DH_flav_C_dom_sf"/>
</dbReference>
<dbReference type="InterPro" id="IPR036318">
    <property type="entry name" value="FAD-bd_PCMH-like_sf"/>
</dbReference>
<reference evidence="4 5" key="1">
    <citation type="submission" date="2017-06" db="EMBL/GenBank/DDBJ databases">
        <title>Complete genome sequence of Nitrospirillum amazonense strain CBAmC, an endophytic nitrogen-fixing and plant growth-promoting bacterium, isolated from sugarcane.</title>
        <authorList>
            <person name="Schwab S."/>
            <person name="dos Santos Teixeira K.R."/>
            <person name="Simoes Araujo J.L."/>
            <person name="Soares Vidal M."/>
            <person name="Borges de Freitas H.R."/>
            <person name="Rivello Crivelaro A.L."/>
            <person name="Bueno de Camargo Nunes A."/>
            <person name="dos Santos C.M."/>
            <person name="Palmeira da Silva Rosa D."/>
            <person name="da Silva Padilha D."/>
            <person name="da Silva E."/>
            <person name="Araujo Terra L."/>
            <person name="Soares Mendes V."/>
            <person name="Farinelli L."/>
            <person name="Magalhaes Cruz L."/>
            <person name="Baldani J.I."/>
        </authorList>
    </citation>
    <scope>NUCLEOTIDE SEQUENCE [LARGE SCALE GENOMIC DNA]</scope>
    <source>
        <strain evidence="4 5">CBAmC</strain>
    </source>
</reference>
<dbReference type="Pfam" id="PF00941">
    <property type="entry name" value="FAD_binding_5"/>
    <property type="match status" value="1"/>
</dbReference>
<keyword evidence="5" id="KW-1185">Reference proteome</keyword>
<evidence type="ECO:0000313" key="4">
    <source>
        <dbReference type="EMBL" id="ASG25111.1"/>
    </source>
</evidence>
<dbReference type="EMBL" id="CP022113">
    <property type="protein sequence ID" value="ASG25111.1"/>
    <property type="molecule type" value="Genomic_DNA"/>
</dbReference>
<dbReference type="KEGG" id="nao:Y958_29530"/>
<dbReference type="SMART" id="SM01092">
    <property type="entry name" value="CO_deh_flav_C"/>
    <property type="match status" value="1"/>
</dbReference>
<dbReference type="PROSITE" id="PS51387">
    <property type="entry name" value="FAD_PCMH"/>
    <property type="match status" value="1"/>
</dbReference>
<evidence type="ECO:0000313" key="5">
    <source>
        <dbReference type="Proteomes" id="UP000197153"/>
    </source>
</evidence>
<keyword evidence="2" id="KW-0274">FAD</keyword>
<sequence length="342" mass="36290">MQPFLFDRAGSVAEALRAVSDATVIAGGTNLVDYMRLGVVSPKRVVDINGLNRETAALGRITLDHQGLRLGALVRMAEAEDHPGIRAHYPVLADSLALAASRQIRTMASLGGNLLQRTRCEYFREASWPCNKRRPGSGCAALDGLNRQHAVLGTSDACIATYPGDMAQALLVLDAQVELTGPGGVRLMPVAKVHRQPGATPYLETTLAPDELITALVVPASPWSWRSRYVKVRDRRSFAFALASAAVALDLEGDRVKQARIALGGVATVPWRAEAAEVALVGKPLDQTTARAAAVAAFAGARTRAHNAFKVPLGQEVLVQALLQAGALQPPPPTTRNGVTHA</sequence>
<dbReference type="Gene3D" id="3.30.390.50">
    <property type="entry name" value="CO dehydrogenase flavoprotein, C-terminal domain"/>
    <property type="match status" value="1"/>
</dbReference>
<dbReference type="RefSeq" id="WP_088875494.1">
    <property type="nucleotide sequence ID" value="NZ_CP022113.1"/>
</dbReference>
<evidence type="ECO:0000256" key="1">
    <source>
        <dbReference type="ARBA" id="ARBA00022630"/>
    </source>
</evidence>
<dbReference type="PANTHER" id="PTHR42659">
    <property type="entry name" value="XANTHINE DEHYDROGENASE SUBUNIT C-RELATED"/>
    <property type="match status" value="1"/>
</dbReference>
<dbReference type="InterPro" id="IPR016167">
    <property type="entry name" value="FAD-bd_PCMH_sub1"/>
</dbReference>
<dbReference type="Proteomes" id="UP000197153">
    <property type="component" value="Chromosome 4"/>
</dbReference>